<dbReference type="PANTHER" id="PTHR36933">
    <property type="entry name" value="SLL0788 PROTEIN"/>
    <property type="match status" value="1"/>
</dbReference>
<name>A0A0F6RLT5_MICAE</name>
<reference evidence="2 3" key="1">
    <citation type="journal article" date="2015" name="Genome Announc.">
        <title>Complete Genome Sequence of Microcystis aeruginosa NIES-2549, a Bloom-Forming Cyanobacterium from Lake Kasumigaura, Japan.</title>
        <authorList>
            <person name="Yamaguchi H."/>
            <person name="Suzuki S."/>
            <person name="Tanabe Y."/>
            <person name="Osana Y."/>
            <person name="Shimura Y."/>
            <person name="Ishida K."/>
            <person name="Kawachi M."/>
        </authorList>
    </citation>
    <scope>NUCLEOTIDE SEQUENCE [LARGE SCALE GENOMIC DNA]</scope>
    <source>
        <strain evidence="2 3">NIES-2549</strain>
    </source>
</reference>
<dbReference type="Pfam" id="PF03713">
    <property type="entry name" value="DUF305"/>
    <property type="match status" value="2"/>
</dbReference>
<dbReference type="EMBL" id="CP011304">
    <property type="protein sequence ID" value="AKE64648.1"/>
    <property type="molecule type" value="Genomic_DNA"/>
</dbReference>
<feature type="domain" description="DUF305" evidence="1">
    <location>
        <begin position="61"/>
        <end position="116"/>
    </location>
</feature>
<gene>
    <name evidence="2" type="ORF">MYAER_2304</name>
</gene>
<dbReference type="PANTHER" id="PTHR36933:SF1">
    <property type="entry name" value="SLL0788 PROTEIN"/>
    <property type="match status" value="1"/>
</dbReference>
<dbReference type="InterPro" id="IPR012347">
    <property type="entry name" value="Ferritin-like"/>
</dbReference>
<evidence type="ECO:0000313" key="2">
    <source>
        <dbReference type="EMBL" id="AKE64648.1"/>
    </source>
</evidence>
<sequence length="210" mass="23665">MVFLMKNKAIILLGAVAALGLAATSTLLLTRPSGNSPDSASAQFSPNGMGMMHHMQVSSEFNYLAQMIPHHQEAIDTAQVILARTSRPEMRQFAQNIIQVQTAEIAQMKNWLNQWYPGGNISVSYVPMMRDLSQLQGDALDQTFLQDMIEHHMGAVMMSQMLLNHNLVKHQPVQSLAENIATSQRLEIQQMRTWLIAWFGDRNPMGRMHH</sequence>
<proteinExistence type="predicted"/>
<accession>A0A0F6RLT5</accession>
<dbReference type="HOGENOM" id="CLU_074343_2_0_3"/>
<protein>
    <recommendedName>
        <fullName evidence="1">DUF305 domain-containing protein</fullName>
    </recommendedName>
</protein>
<organism evidence="2 3">
    <name type="scientific">Microcystis aeruginosa NIES-2549</name>
    <dbReference type="NCBI Taxonomy" id="1641812"/>
    <lineage>
        <taxon>Bacteria</taxon>
        <taxon>Bacillati</taxon>
        <taxon>Cyanobacteriota</taxon>
        <taxon>Cyanophyceae</taxon>
        <taxon>Oscillatoriophycideae</taxon>
        <taxon>Chroococcales</taxon>
        <taxon>Microcystaceae</taxon>
        <taxon>Microcystis</taxon>
    </lineage>
</organism>
<evidence type="ECO:0000313" key="3">
    <source>
        <dbReference type="Proteomes" id="UP000034103"/>
    </source>
</evidence>
<dbReference type="AlphaFoldDB" id="A0A0F6RLT5"/>
<dbReference type="InterPro" id="IPR005183">
    <property type="entry name" value="DUF305_CopM-like"/>
</dbReference>
<feature type="domain" description="DUF305" evidence="1">
    <location>
        <begin position="128"/>
        <end position="195"/>
    </location>
</feature>
<evidence type="ECO:0000259" key="1">
    <source>
        <dbReference type="Pfam" id="PF03713"/>
    </source>
</evidence>
<dbReference type="RefSeq" id="WP_046662160.1">
    <property type="nucleotide sequence ID" value="NZ_CP011304.1"/>
</dbReference>
<dbReference type="Gene3D" id="1.20.1260.10">
    <property type="match status" value="2"/>
</dbReference>
<dbReference type="PATRIC" id="fig|1641812.3.peg.2384"/>
<dbReference type="Proteomes" id="UP000034103">
    <property type="component" value="Chromosome"/>
</dbReference>